<dbReference type="KEGG" id="mee:DA075_06420"/>
<evidence type="ECO:0000313" key="3">
    <source>
        <dbReference type="EMBL" id="AWB20604.1"/>
    </source>
</evidence>
<gene>
    <name evidence="3" type="ORF">DA075_06420</name>
</gene>
<evidence type="ECO:0000313" key="4">
    <source>
        <dbReference type="Proteomes" id="UP000244755"/>
    </source>
</evidence>
<dbReference type="Gene3D" id="2.30.30.240">
    <property type="entry name" value="PRC-barrel domain"/>
    <property type="match status" value="1"/>
</dbReference>
<name>A0A2R4WGD9_9HYPH</name>
<dbReference type="OrthoDB" id="7818259at2"/>
<dbReference type="AlphaFoldDB" id="A0A2R4WGD9"/>
<dbReference type="InterPro" id="IPR027275">
    <property type="entry name" value="PRC-brl_dom"/>
</dbReference>
<keyword evidence="4" id="KW-1185">Reference proteome</keyword>
<evidence type="ECO:0000259" key="2">
    <source>
        <dbReference type="Pfam" id="PF05239"/>
    </source>
</evidence>
<evidence type="ECO:0000256" key="1">
    <source>
        <dbReference type="SAM" id="MobiDB-lite"/>
    </source>
</evidence>
<accession>A0A2R4WGD9</accession>
<reference evidence="3 4" key="1">
    <citation type="submission" date="2018-04" db="EMBL/GenBank/DDBJ databases">
        <title>Methylobacterium sp. PR1016A genome.</title>
        <authorList>
            <person name="Park W."/>
        </authorList>
    </citation>
    <scope>NUCLEOTIDE SEQUENCE [LARGE SCALE GENOMIC DNA]</scope>
    <source>
        <strain evidence="3 4">PR1016A</strain>
    </source>
</reference>
<dbReference type="EMBL" id="CP028843">
    <property type="protein sequence ID" value="AWB20604.1"/>
    <property type="molecule type" value="Genomic_DNA"/>
</dbReference>
<feature type="compositionally biased region" description="Low complexity" evidence="1">
    <location>
        <begin position="7"/>
        <end position="17"/>
    </location>
</feature>
<protein>
    <submittedName>
        <fullName evidence="3">PRC-barrel domain containing protein</fullName>
    </submittedName>
</protein>
<organism evidence="3 4">
    <name type="scientific">Methylobacterium currus</name>
    <dbReference type="NCBI Taxonomy" id="2051553"/>
    <lineage>
        <taxon>Bacteria</taxon>
        <taxon>Pseudomonadati</taxon>
        <taxon>Pseudomonadota</taxon>
        <taxon>Alphaproteobacteria</taxon>
        <taxon>Hyphomicrobiales</taxon>
        <taxon>Methylobacteriaceae</taxon>
        <taxon>Methylobacterium</taxon>
    </lineage>
</organism>
<feature type="region of interest" description="Disordered" evidence="1">
    <location>
        <begin position="1"/>
        <end position="30"/>
    </location>
</feature>
<dbReference type="Proteomes" id="UP000244755">
    <property type="component" value="Chromosome 1"/>
</dbReference>
<feature type="domain" description="PRC-barrel" evidence="2">
    <location>
        <begin position="104"/>
        <end position="177"/>
    </location>
</feature>
<dbReference type="Pfam" id="PF05239">
    <property type="entry name" value="PRC"/>
    <property type="match status" value="1"/>
</dbReference>
<dbReference type="InterPro" id="IPR011033">
    <property type="entry name" value="PRC_barrel-like_sf"/>
</dbReference>
<dbReference type="SUPFAM" id="SSF50346">
    <property type="entry name" value="PRC-barrel domain"/>
    <property type="match status" value="1"/>
</dbReference>
<sequence>MGRRGRVAPGRRASVAVKPDDAEPGRCGPVLSTARAAPRARVSPESCPMTLKTALATAALLLACGSAMAQTATQPDATGAMTTRPVKSATVQFITLEPAAAVTSRLLGTKVTNAQNDSVGDIADLVIIDGKTVQAVILGVGGFLGIGERYVAVSPDSVTLFRDGDGWKASVNATKDDLNKAPAFDYKKKG</sequence>
<proteinExistence type="predicted"/>
<dbReference type="PANTHER" id="PTHR36505:SF1">
    <property type="entry name" value="BLR1072 PROTEIN"/>
    <property type="match status" value="1"/>
</dbReference>
<dbReference type="PANTHER" id="PTHR36505">
    <property type="entry name" value="BLR1072 PROTEIN"/>
    <property type="match status" value="1"/>
</dbReference>